<keyword evidence="2" id="KW-0648">Protein biosynthesis</keyword>
<sequence length="214" mass="24664">MNNILPYQYIGIKRQSLRLMKAYQTMNDPKMNQTYQSLIQESVERIFTESLPEIEAFLEVVMDGSITRHQLEKQLELLKIYVEPFKAPSNKELDKLFKKVKKLKYPNWSDYDLTESTYIGWNDAGQQKKFIIFYHEGELRGLYGDLSPSVNKGICPICKADSKLSMFLATTKVAGDGTYTKNGNYICHDSNRCNGQLDDLTGFYEFLTATKTAF</sequence>
<dbReference type="EMBL" id="SCWE01000003">
    <property type="protein sequence ID" value="TDM01609.1"/>
    <property type="molecule type" value="Genomic_DNA"/>
</dbReference>
<dbReference type="Proteomes" id="UP000295328">
    <property type="component" value="Unassembled WGS sequence"/>
</dbReference>
<dbReference type="OrthoDB" id="1891078at2"/>
<keyword evidence="2" id="KW-0251">Elongation factor</keyword>
<keyword evidence="3" id="KW-1185">Reference proteome</keyword>
<dbReference type="InterPro" id="IPR010841">
    <property type="entry name" value="EF-G-binding_N"/>
</dbReference>
<evidence type="ECO:0000313" key="3">
    <source>
        <dbReference type="Proteomes" id="UP000295328"/>
    </source>
</evidence>
<evidence type="ECO:0000313" key="2">
    <source>
        <dbReference type="EMBL" id="TDM01609.1"/>
    </source>
</evidence>
<feature type="domain" description="Elongation factor G-binding protein N-terminal" evidence="1">
    <location>
        <begin position="4"/>
        <end position="86"/>
    </location>
</feature>
<name>A0A4R6BIX4_9STAP</name>
<reference evidence="2 3" key="1">
    <citation type="submission" date="2019-01" db="EMBL/GenBank/DDBJ databases">
        <title>Draft genome sequences of the type strains of six Macrococcus species.</title>
        <authorList>
            <person name="Mazhar S."/>
            <person name="Altermann E."/>
            <person name="Hill C."/>
            <person name="Mcauliffe O."/>
        </authorList>
    </citation>
    <scope>NUCLEOTIDE SEQUENCE [LARGE SCALE GENOMIC DNA]</scope>
    <source>
        <strain evidence="2 3">CCM4809</strain>
    </source>
</reference>
<dbReference type="GO" id="GO:0003746">
    <property type="term" value="F:translation elongation factor activity"/>
    <property type="evidence" value="ECO:0007669"/>
    <property type="project" value="UniProtKB-KW"/>
</dbReference>
<dbReference type="InterPro" id="IPR038344">
    <property type="entry name" value="EF-G_N_sf"/>
</dbReference>
<dbReference type="Pfam" id="PF07299">
    <property type="entry name" value="EF-G-binding_N"/>
    <property type="match status" value="1"/>
</dbReference>
<dbReference type="Gene3D" id="1.20.1280.250">
    <property type="match status" value="1"/>
</dbReference>
<dbReference type="AlphaFoldDB" id="A0A4R6BIX4"/>
<protein>
    <submittedName>
        <fullName evidence="2">Elongation factor G-binding protein</fullName>
    </submittedName>
</protein>
<comment type="caution">
    <text evidence="2">The sequence shown here is derived from an EMBL/GenBank/DDBJ whole genome shotgun (WGS) entry which is preliminary data.</text>
</comment>
<accession>A0A4R6BIX4</accession>
<gene>
    <name evidence="2" type="ORF">ERX37_08940</name>
</gene>
<dbReference type="CDD" id="cd16342">
    <property type="entry name" value="FusC_FusB"/>
    <property type="match status" value="1"/>
</dbReference>
<evidence type="ECO:0000259" key="1">
    <source>
        <dbReference type="Pfam" id="PF07299"/>
    </source>
</evidence>
<proteinExistence type="predicted"/>
<organism evidence="2 3">
    <name type="scientific">Macrococcus hajekii</name>
    <dbReference type="NCBI Taxonomy" id="198482"/>
    <lineage>
        <taxon>Bacteria</taxon>
        <taxon>Bacillati</taxon>
        <taxon>Bacillota</taxon>
        <taxon>Bacilli</taxon>
        <taxon>Bacillales</taxon>
        <taxon>Staphylococcaceae</taxon>
        <taxon>Macrococcus</taxon>
    </lineage>
</organism>
<dbReference type="RefSeq" id="WP_133430331.1">
    <property type="nucleotide sequence ID" value="NZ_BMCC01000001.1"/>
</dbReference>